<accession>A0ABW1I333</accession>
<dbReference type="Proteomes" id="UP001596119">
    <property type="component" value="Unassembled WGS sequence"/>
</dbReference>
<protein>
    <submittedName>
        <fullName evidence="2">Phage portal protein</fullName>
    </submittedName>
</protein>
<gene>
    <name evidence="2" type="ORF">ACFQH9_02085</name>
</gene>
<evidence type="ECO:0000256" key="1">
    <source>
        <dbReference type="SAM" id="MobiDB-lite"/>
    </source>
</evidence>
<evidence type="ECO:0000313" key="3">
    <source>
        <dbReference type="Proteomes" id="UP001596119"/>
    </source>
</evidence>
<feature type="region of interest" description="Disordered" evidence="1">
    <location>
        <begin position="262"/>
        <end position="283"/>
    </location>
</feature>
<feature type="compositionally biased region" description="Acidic residues" evidence="1">
    <location>
        <begin position="262"/>
        <end position="271"/>
    </location>
</feature>
<evidence type="ECO:0000313" key="2">
    <source>
        <dbReference type="EMBL" id="MFC5947066.1"/>
    </source>
</evidence>
<name>A0ABW1I333_9PSEU</name>
<keyword evidence="3" id="KW-1185">Reference proteome</keyword>
<organism evidence="2 3">
    <name type="scientific">Pseudonocardia lutea</name>
    <dbReference type="NCBI Taxonomy" id="2172015"/>
    <lineage>
        <taxon>Bacteria</taxon>
        <taxon>Bacillati</taxon>
        <taxon>Actinomycetota</taxon>
        <taxon>Actinomycetes</taxon>
        <taxon>Pseudonocardiales</taxon>
        <taxon>Pseudonocardiaceae</taxon>
        <taxon>Pseudonocardia</taxon>
    </lineage>
</organism>
<sequence>MDDLTAGLSALAESQESYETAHRYYKGSVAEVFASPRMRRAIRNSGVDVRFNFAKKPVDAVADRLELAAITGPDEASTQALQEIWETNALGLEAPNIMRRACEYGDAYVLVWPADPEVSRVNVFYNSPETCRVIYDQENPLEKSFAIKRWADRCDLYYPDRIEKYVLRKGAKPNEASSWEQYTDDEGDEWPYENPYGEVPVFHFRTDRPYGEPLHFGFYGPQDAINKLIISHLSSVDYQAGPQRYAMLEADADTAEAEDDDFEFGADDDEGAGSPEATSNLSSAPGSVWWLRDVKGVGQFESAKPEVFTDPMLTYLRMGADITSTPLHRIDPTTVVPSGEAFRACEGPFVKKVNGLQRSFGATWEEAFTFALRVYQGAEVKTQVDVRWAPAQTVEDKDFWDTAKLKIEAGVPPYQVLLEAGYTAEQMAAWGVEPNESVPASQGE</sequence>
<proteinExistence type="predicted"/>
<dbReference type="InterPro" id="IPR021145">
    <property type="entry name" value="Portal_protein_SPP1_Gp6-like"/>
</dbReference>
<comment type="caution">
    <text evidence="2">The sequence shown here is derived from an EMBL/GenBank/DDBJ whole genome shotgun (WGS) entry which is preliminary data.</text>
</comment>
<dbReference type="Pfam" id="PF05133">
    <property type="entry name" value="SPP1_portal"/>
    <property type="match status" value="1"/>
</dbReference>
<dbReference type="EMBL" id="JBHSQK010000005">
    <property type="protein sequence ID" value="MFC5947066.1"/>
    <property type="molecule type" value="Genomic_DNA"/>
</dbReference>
<dbReference type="RefSeq" id="WP_379563559.1">
    <property type="nucleotide sequence ID" value="NZ_JBHSQK010000005.1"/>
</dbReference>
<reference evidence="3" key="1">
    <citation type="journal article" date="2019" name="Int. J. Syst. Evol. Microbiol.">
        <title>The Global Catalogue of Microorganisms (GCM) 10K type strain sequencing project: providing services to taxonomists for standard genome sequencing and annotation.</title>
        <authorList>
            <consortium name="The Broad Institute Genomics Platform"/>
            <consortium name="The Broad Institute Genome Sequencing Center for Infectious Disease"/>
            <person name="Wu L."/>
            <person name="Ma J."/>
        </authorList>
    </citation>
    <scope>NUCLEOTIDE SEQUENCE [LARGE SCALE GENOMIC DNA]</scope>
    <source>
        <strain evidence="3">CGMCC 4.7397</strain>
    </source>
</reference>